<dbReference type="SUPFAM" id="SSF52096">
    <property type="entry name" value="ClpP/crotonase"/>
    <property type="match status" value="1"/>
</dbReference>
<dbReference type="InterPro" id="IPR029045">
    <property type="entry name" value="ClpP/crotonase-like_dom_sf"/>
</dbReference>
<keyword evidence="4" id="KW-0720">Serine protease</keyword>
<evidence type="ECO:0000256" key="7">
    <source>
        <dbReference type="RuleBase" id="RU003567"/>
    </source>
</evidence>
<dbReference type="AlphaFoldDB" id="A0A1X7S6L8"/>
<organism evidence="9 10">
    <name type="scientific">Zymoseptoria tritici (strain ST99CH_3D7)</name>
    <dbReference type="NCBI Taxonomy" id="1276538"/>
    <lineage>
        <taxon>Eukaryota</taxon>
        <taxon>Fungi</taxon>
        <taxon>Dikarya</taxon>
        <taxon>Ascomycota</taxon>
        <taxon>Pezizomycotina</taxon>
        <taxon>Dothideomycetes</taxon>
        <taxon>Dothideomycetidae</taxon>
        <taxon>Mycosphaerellales</taxon>
        <taxon>Mycosphaerellaceae</taxon>
        <taxon>Zymoseptoria</taxon>
    </lineage>
</organism>
<feature type="active site" evidence="6">
    <location>
        <position position="150"/>
    </location>
</feature>
<dbReference type="PROSITE" id="PS00381">
    <property type="entry name" value="CLP_PROTEASE_SER"/>
    <property type="match status" value="1"/>
</dbReference>
<evidence type="ECO:0000313" key="10">
    <source>
        <dbReference type="Proteomes" id="UP000215127"/>
    </source>
</evidence>
<dbReference type="InterPro" id="IPR018215">
    <property type="entry name" value="ClpP_Ser_AS"/>
</dbReference>
<dbReference type="GO" id="GO:0009368">
    <property type="term" value="C:endopeptidase Clp complex"/>
    <property type="evidence" value="ECO:0007669"/>
    <property type="project" value="TreeGrafter"/>
</dbReference>
<dbReference type="InterPro" id="IPR023562">
    <property type="entry name" value="ClpP/TepA"/>
</dbReference>
<evidence type="ECO:0000256" key="1">
    <source>
        <dbReference type="ARBA" id="ARBA00007039"/>
    </source>
</evidence>
<name>A0A1X7S6L8_ZYMT9</name>
<dbReference type="PANTHER" id="PTHR10381">
    <property type="entry name" value="ATP-DEPENDENT CLP PROTEASE PROTEOLYTIC SUBUNIT"/>
    <property type="match status" value="1"/>
</dbReference>
<accession>A0A1X7S6L8</accession>
<keyword evidence="2" id="KW-0645">Protease</keyword>
<comment type="catalytic activity">
    <reaction evidence="5 6">
        <text>Hydrolysis of proteins to small peptides in the presence of ATP and magnesium. alpha-casein is the usual test substrate. In the absence of ATP, only oligopeptides shorter than five residues are hydrolyzed (such as succinyl-Leu-Tyr-|-NHMec, and Leu-Tyr-Leu-|-Tyr-Trp, in which cleavage of the -Tyr-|-Leu- and -Tyr-|-Trp bonds also occurs).</text>
        <dbReference type="EC" id="3.4.21.92"/>
    </reaction>
</comment>
<keyword evidence="10" id="KW-1185">Reference proteome</keyword>
<evidence type="ECO:0000256" key="5">
    <source>
        <dbReference type="ARBA" id="ARBA00034021"/>
    </source>
</evidence>
<dbReference type="NCBIfam" id="NF001368">
    <property type="entry name" value="PRK00277.1"/>
    <property type="match status" value="1"/>
</dbReference>
<evidence type="ECO:0000256" key="6">
    <source>
        <dbReference type="PROSITE-ProRule" id="PRU10085"/>
    </source>
</evidence>
<feature type="region of interest" description="Disordered" evidence="8">
    <location>
        <begin position="355"/>
        <end position="402"/>
    </location>
</feature>
<dbReference type="PANTHER" id="PTHR10381:SF11">
    <property type="entry name" value="ATP-DEPENDENT CLP PROTEASE PROTEOLYTIC SUBUNIT, MITOCHONDRIAL"/>
    <property type="match status" value="1"/>
</dbReference>
<dbReference type="GO" id="GO:0004176">
    <property type="term" value="F:ATP-dependent peptidase activity"/>
    <property type="evidence" value="ECO:0007669"/>
    <property type="project" value="InterPro"/>
</dbReference>
<dbReference type="STRING" id="1276538.A0A1X7S6L8"/>
<protein>
    <recommendedName>
        <fullName evidence="7">ATP-dependent Clp protease proteolytic subunit</fullName>
    </recommendedName>
</protein>
<dbReference type="CDD" id="cd07017">
    <property type="entry name" value="S14_ClpP_2"/>
    <property type="match status" value="1"/>
</dbReference>
<evidence type="ECO:0000313" key="9">
    <source>
        <dbReference type="EMBL" id="SMQ55322.1"/>
    </source>
</evidence>
<evidence type="ECO:0000256" key="3">
    <source>
        <dbReference type="ARBA" id="ARBA00022801"/>
    </source>
</evidence>
<dbReference type="Proteomes" id="UP000215127">
    <property type="component" value="Chromosome 11"/>
</dbReference>
<dbReference type="PRINTS" id="PR00127">
    <property type="entry name" value="CLPPROTEASEP"/>
</dbReference>
<gene>
    <name evidence="9" type="ORF">ZT3D7_G10477</name>
</gene>
<dbReference type="Gene3D" id="3.90.226.10">
    <property type="entry name" value="2-enoyl-CoA Hydratase, Chain A, domain 1"/>
    <property type="match status" value="1"/>
</dbReference>
<dbReference type="GO" id="GO:0051117">
    <property type="term" value="F:ATPase binding"/>
    <property type="evidence" value="ECO:0007669"/>
    <property type="project" value="TreeGrafter"/>
</dbReference>
<evidence type="ECO:0000256" key="4">
    <source>
        <dbReference type="ARBA" id="ARBA00022825"/>
    </source>
</evidence>
<evidence type="ECO:0000256" key="2">
    <source>
        <dbReference type="ARBA" id="ARBA00022670"/>
    </source>
</evidence>
<comment type="similarity">
    <text evidence="1 7">Belongs to the peptidase S14 family.</text>
</comment>
<dbReference type="Pfam" id="PF00574">
    <property type="entry name" value="CLP_protease"/>
    <property type="match status" value="1"/>
</dbReference>
<dbReference type="GO" id="GO:0006515">
    <property type="term" value="P:protein quality control for misfolded or incompletely synthesized proteins"/>
    <property type="evidence" value="ECO:0007669"/>
    <property type="project" value="TreeGrafter"/>
</dbReference>
<dbReference type="FunFam" id="3.90.226.10:FF:000001">
    <property type="entry name" value="ATP-dependent Clp protease proteolytic subunit"/>
    <property type="match status" value="1"/>
</dbReference>
<proteinExistence type="inferred from homology"/>
<dbReference type="NCBIfam" id="NF009205">
    <property type="entry name" value="PRK12553.1"/>
    <property type="match status" value="1"/>
</dbReference>
<feature type="compositionally biased region" description="Polar residues" evidence="8">
    <location>
        <begin position="30"/>
        <end position="41"/>
    </location>
</feature>
<dbReference type="EMBL" id="LT853702">
    <property type="protein sequence ID" value="SMQ55322.1"/>
    <property type="molecule type" value="Genomic_DNA"/>
</dbReference>
<dbReference type="GO" id="GO:0004252">
    <property type="term" value="F:serine-type endopeptidase activity"/>
    <property type="evidence" value="ECO:0007669"/>
    <property type="project" value="UniProtKB-EC"/>
</dbReference>
<feature type="region of interest" description="Disordered" evidence="8">
    <location>
        <begin position="30"/>
        <end position="53"/>
    </location>
</feature>
<dbReference type="InterPro" id="IPR001907">
    <property type="entry name" value="ClpP"/>
</dbReference>
<keyword evidence="3" id="KW-0378">Hydrolase</keyword>
<dbReference type="HAMAP" id="MF_00444">
    <property type="entry name" value="ClpP"/>
    <property type="match status" value="1"/>
</dbReference>
<sequence>MEFIARSSLRATRSHILRQLSRRQARTFTNYSPYTPQHNATQQQQQQPRPTGAMPMPFVTETVGGGWHTSDIFSRLLKERIICLNGEVEETTSASIVAQLLFLEAENPQKPISLYINSPGGSVTAGLAIYDTMQYIAAPVTTICLGQAASMGSLLLCGGAPGQRFCLPHSRIMVHQVSGGYHGQASDIAIHAKEILRVREQLNRIYQRHLPVKKELEEIEKVMERDFFMSAEEAREWGIVDKADSSILEGLSHSVLPVNMSKFPVWLEALVVLFDSLPEPRHRCSSPMLVTRLVVLLVLVLSHHVVALYRLERTVLTALDLPHNRPVLGYGHYSRGSIMAEKQKNRCFFSTKVQTLGSNPRPPPPPLACEKSKSFKTPFLSPSKDTNACEKSKRKTPFSLSG</sequence>
<evidence type="ECO:0000256" key="8">
    <source>
        <dbReference type="SAM" id="MobiDB-lite"/>
    </source>
</evidence>
<reference evidence="9 10" key="1">
    <citation type="submission" date="2016-06" db="EMBL/GenBank/DDBJ databases">
        <authorList>
            <person name="Kjaerup R.B."/>
            <person name="Dalgaard T.S."/>
            <person name="Juul-Madsen H.R."/>
        </authorList>
    </citation>
    <scope>NUCLEOTIDE SEQUENCE [LARGE SCALE GENOMIC DNA]</scope>
</reference>